<dbReference type="FunFam" id="3.40.1180.10:FF:000001">
    <property type="entry name" value="(2E,6E)-farnesyl-diphosphate-specific ditrans,polycis-undecaprenyl-diphosphate synthase"/>
    <property type="match status" value="1"/>
</dbReference>
<feature type="binding site" evidence="2">
    <location>
        <position position="32"/>
    </location>
    <ligand>
        <name>substrate</name>
    </ligand>
</feature>
<feature type="active site" description="Proton acceptor" evidence="2">
    <location>
        <position position="67"/>
    </location>
</feature>
<dbReference type="PROSITE" id="PS01066">
    <property type="entry name" value="UPP_SYNTHASE"/>
    <property type="match status" value="1"/>
</dbReference>
<proteinExistence type="inferred from homology"/>
<evidence type="ECO:0000256" key="2">
    <source>
        <dbReference type="HAMAP-Rule" id="MF_01139"/>
    </source>
</evidence>
<feature type="active site" evidence="2">
    <location>
        <position position="19"/>
    </location>
</feature>
<dbReference type="GO" id="GO:0000287">
    <property type="term" value="F:magnesium ion binding"/>
    <property type="evidence" value="ECO:0007669"/>
    <property type="project" value="UniProtKB-UniRule"/>
</dbReference>
<dbReference type="NCBIfam" id="TIGR00055">
    <property type="entry name" value="uppS"/>
    <property type="match status" value="1"/>
</dbReference>
<dbReference type="SUPFAM" id="SSF64005">
    <property type="entry name" value="Undecaprenyl diphosphate synthase"/>
    <property type="match status" value="1"/>
</dbReference>
<keyword evidence="1 2" id="KW-0808">Transferase</keyword>
<feature type="binding site" evidence="2">
    <location>
        <position position="19"/>
    </location>
    <ligand>
        <name>Mg(2+)</name>
        <dbReference type="ChEBI" id="CHEBI:18420"/>
    </ligand>
</feature>
<dbReference type="Pfam" id="PF01255">
    <property type="entry name" value="Prenyltransf"/>
    <property type="match status" value="1"/>
</dbReference>
<dbReference type="CDD" id="cd00475">
    <property type="entry name" value="Cis_IPPS"/>
    <property type="match status" value="1"/>
</dbReference>
<dbReference type="AlphaFoldDB" id="A0AAU8HXB9"/>
<comment type="similarity">
    <text evidence="2">Belongs to the UPP synthase family.</text>
</comment>
<feature type="binding site" evidence="2">
    <location>
        <position position="187"/>
    </location>
    <ligand>
        <name>substrate</name>
    </ligand>
</feature>
<dbReference type="GO" id="GO:0045547">
    <property type="term" value="F:ditrans,polycis-polyprenyl diphosphate synthase [(2E,6E)-farnesyl diphosphate specific] activity"/>
    <property type="evidence" value="ECO:0007669"/>
    <property type="project" value="TreeGrafter"/>
</dbReference>
<evidence type="ECO:0000313" key="3">
    <source>
        <dbReference type="EMBL" id="XCI30012.1"/>
    </source>
</evidence>
<comment type="subunit">
    <text evidence="2">Homodimer.</text>
</comment>
<feature type="binding site" evidence="2">
    <location>
        <begin position="193"/>
        <end position="195"/>
    </location>
    <ligand>
        <name>substrate</name>
    </ligand>
</feature>
<feature type="binding site" evidence="2">
    <location>
        <position position="24"/>
    </location>
    <ligand>
        <name>substrate</name>
    </ligand>
</feature>
<reference evidence="3" key="2">
    <citation type="submission" date="2024-06" db="EMBL/GenBank/DDBJ databases">
        <authorList>
            <person name="Petrova K.O."/>
            <person name="Toshchakov S.V."/>
            <person name="Boltjanskaja Y.V."/>
            <person name="Kevbrin V.V."/>
        </authorList>
    </citation>
    <scope>NUCLEOTIDE SEQUENCE</scope>
    <source>
        <strain evidence="3">Z-710</strain>
    </source>
</reference>
<dbReference type="InterPro" id="IPR036424">
    <property type="entry name" value="UPP_synth-like_sf"/>
</dbReference>
<dbReference type="RefSeq" id="WP_353894556.1">
    <property type="nucleotide sequence ID" value="NZ_CP159485.1"/>
</dbReference>
<protein>
    <recommendedName>
        <fullName evidence="2">Isoprenyl transferase</fullName>
        <ecNumber evidence="2">2.5.1.-</ecNumber>
    </recommendedName>
</protein>
<dbReference type="PANTHER" id="PTHR10291">
    <property type="entry name" value="DEHYDRODOLICHYL DIPHOSPHATE SYNTHASE FAMILY MEMBER"/>
    <property type="match status" value="1"/>
</dbReference>
<feature type="binding site" evidence="2">
    <location>
        <position position="206"/>
    </location>
    <ligand>
        <name>Mg(2+)</name>
        <dbReference type="ChEBI" id="CHEBI:18420"/>
    </ligand>
</feature>
<feature type="binding site" evidence="2">
    <location>
        <begin position="64"/>
        <end position="66"/>
    </location>
    <ligand>
        <name>substrate</name>
    </ligand>
</feature>
<gene>
    <name evidence="3" type="ORF">PRVXH_001384</name>
</gene>
<comment type="function">
    <text evidence="2">Catalyzes the condensation of isopentenyl diphosphate (IPP) with allylic pyrophosphates generating different type of terpenoids.</text>
</comment>
<keyword evidence="2" id="KW-0479">Metal-binding</keyword>
<feature type="binding site" evidence="2">
    <location>
        <position position="36"/>
    </location>
    <ligand>
        <name>substrate</name>
    </ligand>
</feature>
<dbReference type="PANTHER" id="PTHR10291:SF0">
    <property type="entry name" value="DEHYDRODOLICHYL DIPHOSPHATE SYNTHASE 2"/>
    <property type="match status" value="1"/>
</dbReference>
<name>A0AAU8HXB9_9FIRM</name>
<feature type="binding site" evidence="2">
    <location>
        <position position="70"/>
    </location>
    <ligand>
        <name>substrate</name>
    </ligand>
</feature>
<dbReference type="GO" id="GO:0016094">
    <property type="term" value="P:polyprenol biosynthetic process"/>
    <property type="evidence" value="ECO:0007669"/>
    <property type="project" value="TreeGrafter"/>
</dbReference>
<evidence type="ECO:0000256" key="1">
    <source>
        <dbReference type="ARBA" id="ARBA00022679"/>
    </source>
</evidence>
<accession>A0AAU8HXB9</accession>
<dbReference type="InterPro" id="IPR018520">
    <property type="entry name" value="UPP_synth-like_CS"/>
</dbReference>
<comment type="cofactor">
    <cofactor evidence="2">
        <name>Mg(2+)</name>
        <dbReference type="ChEBI" id="CHEBI:18420"/>
    </cofactor>
    <text evidence="2">Binds 2 magnesium ions per subunit.</text>
</comment>
<dbReference type="HAMAP" id="MF_01139">
    <property type="entry name" value="ISPT"/>
    <property type="match status" value="1"/>
</dbReference>
<dbReference type="Gene3D" id="3.40.1180.10">
    <property type="entry name" value="Decaprenyl diphosphate synthase-like"/>
    <property type="match status" value="1"/>
</dbReference>
<sequence length="244" mass="28048">MNNKVDTKNVPETVAIIMDGNGRWAKKRGLPRVMGHRRGVDSLKKITEVSGEIGVKNLILYAFSTENWKRPEKEVNYLMKLPVEFLGEELKEIHENNIKITTIGDVARLPRQTQDAINRAKDKTSNNTGLNVIFAINYGGRNEIIEATKNIALEFKEGKIDLEALNEQSFSTYLETAKIKDPDLLIRPGGETRVSNYLLWQIAYSELYFCETLWPDFGEKEYLKAIETYQKRNRRYGGIFGRKK</sequence>
<keyword evidence="2" id="KW-0460">Magnesium</keyword>
<dbReference type="EMBL" id="CP159485">
    <property type="protein sequence ID" value="XCI30012.1"/>
    <property type="molecule type" value="Genomic_DNA"/>
</dbReference>
<dbReference type="EC" id="2.5.1.-" evidence="2"/>
<feature type="binding site" evidence="2">
    <location>
        <position position="68"/>
    </location>
    <ligand>
        <name>substrate</name>
    </ligand>
</feature>
<organism evidence="3">
    <name type="scientific">Proteinivorax hydrogeniformans</name>
    <dbReference type="NCBI Taxonomy" id="1826727"/>
    <lineage>
        <taxon>Bacteria</taxon>
        <taxon>Bacillati</taxon>
        <taxon>Bacillota</taxon>
        <taxon>Clostridia</taxon>
        <taxon>Eubacteriales</taxon>
        <taxon>Proteinivoracaceae</taxon>
        <taxon>Proteinivorax</taxon>
    </lineage>
</organism>
<reference evidence="3" key="1">
    <citation type="journal article" date="2018" name="Antonie Van Leeuwenhoek">
        <title>Proteinivorax hydrogeniformans sp. nov., an anaerobic, haloalkaliphilic bacterium fermenting proteinaceous compounds with high hydrogen production.</title>
        <authorList>
            <person name="Boltyanskaya Y."/>
            <person name="Detkova E."/>
            <person name="Pimenov N."/>
            <person name="Kevbrin V."/>
        </authorList>
    </citation>
    <scope>NUCLEOTIDE SEQUENCE</scope>
    <source>
        <strain evidence="3">Z-710</strain>
    </source>
</reference>
<dbReference type="NCBIfam" id="NF011405">
    <property type="entry name" value="PRK14830.1"/>
    <property type="match status" value="1"/>
</dbReference>
<feature type="binding site" evidence="2">
    <location>
        <begin position="20"/>
        <end position="23"/>
    </location>
    <ligand>
        <name>substrate</name>
    </ligand>
</feature>
<dbReference type="InterPro" id="IPR001441">
    <property type="entry name" value="UPP_synth-like"/>
</dbReference>